<protein>
    <recommendedName>
        <fullName evidence="4">Alcohol acetyltransferase</fullName>
    </recommendedName>
</protein>
<comment type="caution">
    <text evidence="2">The sequence shown here is derived from an EMBL/GenBank/DDBJ whole genome shotgun (WGS) entry which is preliminary data.</text>
</comment>
<evidence type="ECO:0000313" key="2">
    <source>
        <dbReference type="EMBL" id="HIT95081.1"/>
    </source>
</evidence>
<organism evidence="2 3">
    <name type="scientific">Candidatus Faecivivens stercoripullorum</name>
    <dbReference type="NCBI Taxonomy" id="2840805"/>
    <lineage>
        <taxon>Bacteria</taxon>
        <taxon>Bacillati</taxon>
        <taxon>Bacillota</taxon>
        <taxon>Clostridia</taxon>
        <taxon>Eubacteriales</taxon>
        <taxon>Oscillospiraceae</taxon>
        <taxon>Oscillospiraceae incertae sedis</taxon>
        <taxon>Candidatus Faecivivens</taxon>
    </lineage>
</organism>
<feature type="compositionally biased region" description="Basic and acidic residues" evidence="1">
    <location>
        <begin position="442"/>
        <end position="457"/>
    </location>
</feature>
<dbReference type="AlphaFoldDB" id="A0A9D1KSZ9"/>
<accession>A0A9D1KSZ9</accession>
<sequence>MNLQGDNKKRAWSRLDNAAKIFPPSNMGTNTCVFRFSCELTEEIDPALLQQAVDKAVLKFPAYLVIMKSGAFWYYFEQTDLRPQVVPESRTVCGSLYENGSRNLLFEVSYYKTRINLEMFHALTDGTGAVSFLKTIVYHYLLLAHPDDFGDTPPVLPDDGSEAGRQSDSFRKYYKKVHTRRKKKNEPRAFNVKAEHSDRDGLQIIEGVAPVHAVLDAAHSFGTTMTVFLTAVFIEALRSEMPTSAIRRPVVLGVPVNLRTYFPSDTARNFFGMIDVSYNFSKRNGKFGDIVSEVDKGFKEELTREKLEIRMNNLAALEHNLAVQLAPLPLKNFVLRIAKLLSDRAETAVISNVGRAVMPKEMMRYIRLFSAFASTLKLQLTLVSCGDTLSLGFTSAFASTEIQKNFFRRLTEAGIPVEIRCNEYYAEPEENGSSAAPSVTKDPPEKSRKGDASHAAM</sequence>
<reference evidence="2" key="2">
    <citation type="journal article" date="2021" name="PeerJ">
        <title>Extensive microbial diversity within the chicken gut microbiome revealed by metagenomics and culture.</title>
        <authorList>
            <person name="Gilroy R."/>
            <person name="Ravi A."/>
            <person name="Getino M."/>
            <person name="Pursley I."/>
            <person name="Horton D.L."/>
            <person name="Alikhan N.F."/>
            <person name="Baker D."/>
            <person name="Gharbi K."/>
            <person name="Hall N."/>
            <person name="Watson M."/>
            <person name="Adriaenssens E.M."/>
            <person name="Foster-Nyarko E."/>
            <person name="Jarju S."/>
            <person name="Secka A."/>
            <person name="Antonio M."/>
            <person name="Oren A."/>
            <person name="Chaudhuri R.R."/>
            <person name="La Ragione R."/>
            <person name="Hildebrand F."/>
            <person name="Pallen M.J."/>
        </authorList>
    </citation>
    <scope>NUCLEOTIDE SEQUENCE</scope>
    <source>
        <strain evidence="2">ChiBcec7-5410</strain>
    </source>
</reference>
<evidence type="ECO:0008006" key="4">
    <source>
        <dbReference type="Google" id="ProtNLM"/>
    </source>
</evidence>
<gene>
    <name evidence="2" type="ORF">IAC43_07830</name>
</gene>
<evidence type="ECO:0000256" key="1">
    <source>
        <dbReference type="SAM" id="MobiDB-lite"/>
    </source>
</evidence>
<name>A0A9D1KSZ9_9FIRM</name>
<feature type="region of interest" description="Disordered" evidence="1">
    <location>
        <begin position="428"/>
        <end position="457"/>
    </location>
</feature>
<reference evidence="2" key="1">
    <citation type="submission" date="2020-10" db="EMBL/GenBank/DDBJ databases">
        <authorList>
            <person name="Gilroy R."/>
        </authorList>
    </citation>
    <scope>NUCLEOTIDE SEQUENCE</scope>
    <source>
        <strain evidence="2">ChiBcec7-5410</strain>
    </source>
</reference>
<evidence type="ECO:0000313" key="3">
    <source>
        <dbReference type="Proteomes" id="UP000824160"/>
    </source>
</evidence>
<dbReference type="EMBL" id="DVLW01000215">
    <property type="protein sequence ID" value="HIT95081.1"/>
    <property type="molecule type" value="Genomic_DNA"/>
</dbReference>
<dbReference type="Proteomes" id="UP000824160">
    <property type="component" value="Unassembled WGS sequence"/>
</dbReference>
<proteinExistence type="predicted"/>